<dbReference type="Proteomes" id="UP000069940">
    <property type="component" value="Unassembled WGS sequence"/>
</dbReference>
<proteinExistence type="predicted"/>
<feature type="compositionally biased region" description="Polar residues" evidence="1">
    <location>
        <begin position="1395"/>
        <end position="1419"/>
    </location>
</feature>
<sequence length="1601" mass="178981">MYRNSKSSVMEERQRNRSNRTRRAIRTSSNNHIVIEVSEDGHVQVIQSLRSLSSSEQTSLFTRNYIPAPPLHPTVFDGTYRLEDDEDTNSEWTVSSESIPSEESDSEMALEEVVSTAVSSVPVIEPGASGEGMEVRKKSISVVGNVRGQAVGTMIDPDSTVLMQLSRGSLGGYNEILEYMGEVNEMLNDQTSTVILKYPGLEDSQRSRAGQLGHVETAKNMMELTEDVLRRVQGSSRESILIKLQNTLGEMLYQPEDTIAIHTFSREDTGCPKSEALVAYFRKDNDAALFVQVPESSNGASKSLSGCEDDERVGVERLKSLLQESLHSQERILGQTLGTEPEITISRSGNNVIGVLSFPNSSSAVVKTNVDNFSVEQDRSEMVRSMKDLLQNLVQQSSGKLLVQMHADSDRETIVDQIKSELDQSIRSGTAESGESAISVKESDDKVIGVLNYSGGSIVIQTSSKNWIHAQSCSDPKDLLASIRLLIELFIMSSELTDVDLQSLASIIVQAFHCPRVELSDEYCEKYVLEKMKFVVHRLMNPEANEDPLLIINQLRSALEDIADPELATCHSKEPYSTDVLINYLDELICEENSQYTDDQILRTLRGALLDILIHYDTSLSGALEELLGVLKNVSAENIELHAPPSVTSSPGVTAITNDPFLLERFSSDHPSREMVQRIHNLLGDEEPSEGREVSYLTTFHTLFLTLLRIIGGWSFRVKSFLGKEPAPAISAEPESESTLEPEPGISVQRKPSVSFHLLKQPDEADERTPSDISQQLEDERQKLNSAIDDLRQFLEESLNVPESWDQQRKGSLMQFSSGRAAVKQRMLHLFSKLLDEAGKLKVTDKSRDSIHLRLDSASGELERKEGAQYVVLSGNVRDRQHNLGLFFEARMMDLEGVSKVESEVECVTEVRRLSDESEQLVTSEIVPEVVNSCVADFGSEREGEVERAGDQEEFRLQETLSRYFELIQSYIQETMDPMRETLGVILEKIAVAGTEKIREIRSSFIQTSGNMEENYVVELQDSQEATAEEQTEEVLQHAKSIQCVGSVAKRSVQQLERLSDHPSRLDNIESTLRELKQQMTELCDLLRNPVPQPVPMGPQYLDPIPSPPTSPLPSVQSSSSDSSTSFVSVAPTAPPLEEIDGRLSVLVEIVSLEEKHRLSQASSGKSVVQDHQFVSAVECPTGVESRRESDGTTDAQDRFASAVECPERLFEEKTARSSELVPAQDLCVVVLEEEQTRENVPEQPRSSEVRFEELPRRSTASQTVEYRGTQTDPEILPETVETAVQAVESKETDVPVVQVHEETSEQRESIFSQIQKRLSSLVTTTDAEPIAEDSQKRRSTRVSIVEPVTVESSEDDQTMGSLELDDATRSYTVVSTTDTPESTIPSMELERPSIESNGSDVEQVVQPQEYQRRSTSASIVDPVISLSDSGEQPEQGSKQPLKRRSTSVVSKDSQQLSEEQFRRSKVPHRQEETLQVNEIPVRDNRNPMLCDVVLSYQCRHADELGRRYVSPVEIISCHPVGANQLMVHWEVAPQFVDQISGFEIYVDGEANMFYYSNRRRTSLLEDIDTQRQHRIVIYCNPKSWIGKAAQWAPAVFFYHL</sequence>
<feature type="compositionally biased region" description="Polar residues" evidence="1">
    <location>
        <begin position="1427"/>
        <end position="1439"/>
    </location>
</feature>
<feature type="region of interest" description="Disordered" evidence="1">
    <location>
        <begin position="1"/>
        <end position="22"/>
    </location>
</feature>
<keyword evidence="3" id="KW-1185">Reference proteome</keyword>
<reference evidence="3" key="1">
    <citation type="journal article" date="2015" name="Proc. Natl. Acad. Sci. U.S.A.">
        <title>Genome sequence of the Asian Tiger mosquito, Aedes albopictus, reveals insights into its biology, genetics, and evolution.</title>
        <authorList>
            <person name="Chen X.G."/>
            <person name="Jiang X."/>
            <person name="Gu J."/>
            <person name="Xu M."/>
            <person name="Wu Y."/>
            <person name="Deng Y."/>
            <person name="Zhang C."/>
            <person name="Bonizzoni M."/>
            <person name="Dermauw W."/>
            <person name="Vontas J."/>
            <person name="Armbruster P."/>
            <person name="Huang X."/>
            <person name="Yang Y."/>
            <person name="Zhang H."/>
            <person name="He W."/>
            <person name="Peng H."/>
            <person name="Liu Y."/>
            <person name="Wu K."/>
            <person name="Chen J."/>
            <person name="Lirakis M."/>
            <person name="Topalis P."/>
            <person name="Van Leeuwen T."/>
            <person name="Hall A.B."/>
            <person name="Jiang X."/>
            <person name="Thorpe C."/>
            <person name="Mueller R.L."/>
            <person name="Sun C."/>
            <person name="Waterhouse R.M."/>
            <person name="Yan G."/>
            <person name="Tu Z.J."/>
            <person name="Fang X."/>
            <person name="James A.A."/>
        </authorList>
    </citation>
    <scope>NUCLEOTIDE SEQUENCE [LARGE SCALE GENOMIC DNA]</scope>
    <source>
        <strain evidence="3">Foshan</strain>
    </source>
</reference>
<feature type="compositionally biased region" description="Polar residues" evidence="1">
    <location>
        <begin position="1447"/>
        <end position="1459"/>
    </location>
</feature>
<feature type="region of interest" description="Disordered" evidence="1">
    <location>
        <begin position="1090"/>
        <end position="1130"/>
    </location>
</feature>
<feature type="region of interest" description="Disordered" evidence="1">
    <location>
        <begin position="1239"/>
        <end position="1270"/>
    </location>
</feature>
<organism evidence="2 3">
    <name type="scientific">Aedes albopictus</name>
    <name type="common">Asian tiger mosquito</name>
    <name type="synonym">Stegomyia albopicta</name>
    <dbReference type="NCBI Taxonomy" id="7160"/>
    <lineage>
        <taxon>Eukaryota</taxon>
        <taxon>Metazoa</taxon>
        <taxon>Ecdysozoa</taxon>
        <taxon>Arthropoda</taxon>
        <taxon>Hexapoda</taxon>
        <taxon>Insecta</taxon>
        <taxon>Pterygota</taxon>
        <taxon>Neoptera</taxon>
        <taxon>Endopterygota</taxon>
        <taxon>Diptera</taxon>
        <taxon>Nematocera</taxon>
        <taxon>Culicoidea</taxon>
        <taxon>Culicidae</taxon>
        <taxon>Culicinae</taxon>
        <taxon>Aedini</taxon>
        <taxon>Aedes</taxon>
        <taxon>Stegomyia</taxon>
    </lineage>
</organism>
<evidence type="ECO:0000256" key="1">
    <source>
        <dbReference type="SAM" id="MobiDB-lite"/>
    </source>
</evidence>
<accession>A0ABM1ZJ54</accession>
<evidence type="ECO:0000313" key="3">
    <source>
        <dbReference type="Proteomes" id="UP000069940"/>
    </source>
</evidence>
<name>A0ABM1ZJ54_AEDAL</name>
<dbReference type="GeneID" id="109401734"/>
<reference evidence="2" key="2">
    <citation type="submission" date="2025-05" db="UniProtKB">
        <authorList>
            <consortium name="EnsemblMetazoa"/>
        </authorList>
    </citation>
    <scope>IDENTIFICATION</scope>
    <source>
        <strain evidence="2">Foshan</strain>
    </source>
</reference>
<feature type="compositionally biased region" description="Basic and acidic residues" evidence="1">
    <location>
        <begin position="1239"/>
        <end position="1257"/>
    </location>
</feature>
<feature type="compositionally biased region" description="Low complexity" evidence="1">
    <location>
        <begin position="1113"/>
        <end position="1130"/>
    </location>
</feature>
<dbReference type="EnsemblMetazoa" id="AALFPA23_018992.R27932">
    <property type="protein sequence ID" value="AALFPA23_018992.P27932"/>
    <property type="gene ID" value="AALFPA23_018992"/>
</dbReference>
<feature type="compositionally biased region" description="Polar residues" evidence="1">
    <location>
        <begin position="1370"/>
        <end position="1386"/>
    </location>
</feature>
<protein>
    <submittedName>
        <fullName evidence="2">Uncharacterized protein</fullName>
    </submittedName>
</protein>
<feature type="region of interest" description="Disordered" evidence="1">
    <location>
        <begin position="1322"/>
        <end position="1472"/>
    </location>
</feature>
<evidence type="ECO:0000313" key="2">
    <source>
        <dbReference type="EnsemblMetazoa" id="AALFPA23_018992.P27932"/>
    </source>
</evidence>
<feature type="compositionally biased region" description="Polar residues" evidence="1">
    <location>
        <begin position="1259"/>
        <end position="1270"/>
    </location>
</feature>
<dbReference type="RefSeq" id="XP_062698897.1">
    <property type="nucleotide sequence ID" value="XM_062842913.1"/>
</dbReference>